<dbReference type="SMART" id="SM01402">
    <property type="entry name" value="Ribosomal_S27"/>
    <property type="match status" value="1"/>
</dbReference>
<keyword evidence="2" id="KW-0863">Zinc-finger</keyword>
<proteinExistence type="inferred from homology"/>
<accession>A0A0F9RC15</accession>
<sequence length="69" mass="7989">MDASKFYKLEEGKVVRTHRSCPKCGPSFFLANHYDRWSCGKCGYTAFKRKGTPKGRATRRSPRKRTKSM</sequence>
<evidence type="ECO:0000256" key="7">
    <source>
        <dbReference type="SAM" id="MobiDB-lite"/>
    </source>
</evidence>
<dbReference type="EMBL" id="LAZR01000942">
    <property type="protein sequence ID" value="KKN54105.1"/>
    <property type="molecule type" value="Genomic_DNA"/>
</dbReference>
<dbReference type="HAMAP" id="MF_00777">
    <property type="entry name" value="Ribosomal_eS31"/>
    <property type="match status" value="1"/>
</dbReference>
<dbReference type="GO" id="GO:0008270">
    <property type="term" value="F:zinc ion binding"/>
    <property type="evidence" value="ECO:0007669"/>
    <property type="project" value="UniProtKB-KW"/>
</dbReference>
<keyword evidence="3" id="KW-0862">Zinc</keyword>
<evidence type="ECO:0000256" key="4">
    <source>
        <dbReference type="ARBA" id="ARBA00022980"/>
    </source>
</evidence>
<dbReference type="InterPro" id="IPR022845">
    <property type="entry name" value="Ribosomal_eS31_arc"/>
</dbReference>
<dbReference type="GO" id="GO:0003735">
    <property type="term" value="F:structural constituent of ribosome"/>
    <property type="evidence" value="ECO:0007669"/>
    <property type="project" value="InterPro"/>
</dbReference>
<evidence type="ECO:0000256" key="1">
    <source>
        <dbReference type="ARBA" id="ARBA00022723"/>
    </source>
</evidence>
<feature type="domain" description="Small ribosomal subunit protein eS31" evidence="8">
    <location>
        <begin position="3"/>
        <end position="45"/>
    </location>
</feature>
<dbReference type="Pfam" id="PF01599">
    <property type="entry name" value="Ribosomal_S27"/>
    <property type="match status" value="1"/>
</dbReference>
<dbReference type="GO" id="GO:1990904">
    <property type="term" value="C:ribonucleoprotein complex"/>
    <property type="evidence" value="ECO:0007669"/>
    <property type="project" value="UniProtKB-KW"/>
</dbReference>
<dbReference type="InterPro" id="IPR011332">
    <property type="entry name" value="Ribosomal_zn-bd"/>
</dbReference>
<dbReference type="SUPFAM" id="SSF57829">
    <property type="entry name" value="Zn-binding ribosomal proteins"/>
    <property type="match status" value="1"/>
</dbReference>
<feature type="region of interest" description="Disordered" evidence="7">
    <location>
        <begin position="49"/>
        <end position="69"/>
    </location>
</feature>
<keyword evidence="4" id="KW-0689">Ribosomal protein</keyword>
<organism evidence="9">
    <name type="scientific">marine sediment metagenome</name>
    <dbReference type="NCBI Taxonomy" id="412755"/>
    <lineage>
        <taxon>unclassified sequences</taxon>
        <taxon>metagenomes</taxon>
        <taxon>ecological metagenomes</taxon>
    </lineage>
</organism>
<name>A0A0F9RC15_9ZZZZ</name>
<keyword evidence="5" id="KW-0687">Ribonucleoprotein</keyword>
<dbReference type="GO" id="GO:0006412">
    <property type="term" value="P:translation"/>
    <property type="evidence" value="ECO:0007669"/>
    <property type="project" value="InterPro"/>
</dbReference>
<dbReference type="NCBIfam" id="NF001669">
    <property type="entry name" value="PRK00432.1"/>
    <property type="match status" value="1"/>
</dbReference>
<protein>
    <recommendedName>
        <fullName evidence="6">30S ribosomal protein S27ae</fullName>
    </recommendedName>
</protein>
<dbReference type="InterPro" id="IPR002906">
    <property type="entry name" value="Ribosomal_eS31"/>
</dbReference>
<gene>
    <name evidence="9" type="ORF">LCGC14_0595490</name>
</gene>
<evidence type="ECO:0000256" key="2">
    <source>
        <dbReference type="ARBA" id="ARBA00022771"/>
    </source>
</evidence>
<evidence type="ECO:0000313" key="9">
    <source>
        <dbReference type="EMBL" id="KKN54105.1"/>
    </source>
</evidence>
<evidence type="ECO:0000259" key="8">
    <source>
        <dbReference type="SMART" id="SM01402"/>
    </source>
</evidence>
<dbReference type="AlphaFoldDB" id="A0A0F9RC15"/>
<reference evidence="9" key="1">
    <citation type="journal article" date="2015" name="Nature">
        <title>Complex archaea that bridge the gap between prokaryotes and eukaryotes.</title>
        <authorList>
            <person name="Spang A."/>
            <person name="Saw J.H."/>
            <person name="Jorgensen S.L."/>
            <person name="Zaremba-Niedzwiedzka K."/>
            <person name="Martijn J."/>
            <person name="Lind A.E."/>
            <person name="van Eijk R."/>
            <person name="Schleper C."/>
            <person name="Guy L."/>
            <person name="Ettema T.J."/>
        </authorList>
    </citation>
    <scope>NUCLEOTIDE SEQUENCE</scope>
</reference>
<keyword evidence="1" id="KW-0479">Metal-binding</keyword>
<dbReference type="Gene3D" id="6.20.50.180">
    <property type="match status" value="1"/>
</dbReference>
<evidence type="ECO:0000256" key="6">
    <source>
        <dbReference type="ARBA" id="ARBA00035384"/>
    </source>
</evidence>
<comment type="caution">
    <text evidence="9">The sequence shown here is derived from an EMBL/GenBank/DDBJ whole genome shotgun (WGS) entry which is preliminary data.</text>
</comment>
<evidence type="ECO:0000256" key="3">
    <source>
        <dbReference type="ARBA" id="ARBA00022833"/>
    </source>
</evidence>
<evidence type="ECO:0000256" key="5">
    <source>
        <dbReference type="ARBA" id="ARBA00023274"/>
    </source>
</evidence>
<dbReference type="GO" id="GO:0005840">
    <property type="term" value="C:ribosome"/>
    <property type="evidence" value="ECO:0007669"/>
    <property type="project" value="UniProtKB-KW"/>
</dbReference>